<dbReference type="PANTHER" id="PTHR11070">
    <property type="entry name" value="UVRD / RECB / PCRA DNA HELICASE FAMILY MEMBER"/>
    <property type="match status" value="1"/>
</dbReference>
<dbReference type="GO" id="GO:0043138">
    <property type="term" value="F:3'-5' DNA helicase activity"/>
    <property type="evidence" value="ECO:0007669"/>
    <property type="project" value="TreeGrafter"/>
</dbReference>
<keyword evidence="4 5" id="KW-0067">ATP-binding</keyword>
<dbReference type="EMBL" id="FTMI01000003">
    <property type="protein sequence ID" value="SIQ25271.1"/>
    <property type="molecule type" value="Genomic_DNA"/>
</dbReference>
<feature type="domain" description="UvrD-like helicase ATP-binding" evidence="6">
    <location>
        <begin position="207"/>
        <end position="604"/>
    </location>
</feature>
<proteinExistence type="predicted"/>
<dbReference type="Proteomes" id="UP000186235">
    <property type="component" value="Unassembled WGS sequence"/>
</dbReference>
<evidence type="ECO:0000256" key="4">
    <source>
        <dbReference type="ARBA" id="ARBA00022840"/>
    </source>
</evidence>
<gene>
    <name evidence="7" type="ORF">SAMN05518682_1771</name>
</gene>
<dbReference type="InterPro" id="IPR027785">
    <property type="entry name" value="UvrD-like_helicase_C"/>
</dbReference>
<accession>A0A1N6R8P3</accession>
<evidence type="ECO:0000313" key="7">
    <source>
        <dbReference type="EMBL" id="SIQ25271.1"/>
    </source>
</evidence>
<dbReference type="PANTHER" id="PTHR11070:SF45">
    <property type="entry name" value="DNA 3'-5' HELICASE"/>
    <property type="match status" value="1"/>
</dbReference>
<dbReference type="PROSITE" id="PS51198">
    <property type="entry name" value="UVRD_HELICASE_ATP_BIND"/>
    <property type="match status" value="1"/>
</dbReference>
<reference evidence="8" key="1">
    <citation type="submission" date="2017-01" db="EMBL/GenBank/DDBJ databases">
        <authorList>
            <person name="Varghese N."/>
            <person name="Submissions S."/>
        </authorList>
    </citation>
    <scope>NUCLEOTIDE SEQUENCE [LARGE SCALE GENOMIC DNA]</scope>
    <source>
        <strain evidence="8">3bp</strain>
    </source>
</reference>
<evidence type="ECO:0000256" key="5">
    <source>
        <dbReference type="PROSITE-ProRule" id="PRU00560"/>
    </source>
</evidence>
<dbReference type="Pfam" id="PF13538">
    <property type="entry name" value="UvrD_C_2"/>
    <property type="match status" value="1"/>
</dbReference>
<keyword evidence="8" id="KW-1185">Reference proteome</keyword>
<keyword evidence="1 5" id="KW-0547">Nucleotide-binding</keyword>
<dbReference type="Pfam" id="PF13245">
    <property type="entry name" value="AAA_19"/>
    <property type="match status" value="1"/>
</dbReference>
<dbReference type="InterPro" id="IPR000212">
    <property type="entry name" value="DNA_helicase_UvrD/REP"/>
</dbReference>
<dbReference type="GO" id="GO:0005829">
    <property type="term" value="C:cytosol"/>
    <property type="evidence" value="ECO:0007669"/>
    <property type="project" value="TreeGrafter"/>
</dbReference>
<keyword evidence="3 5" id="KW-0347">Helicase</keyword>
<evidence type="ECO:0000256" key="1">
    <source>
        <dbReference type="ARBA" id="ARBA00022741"/>
    </source>
</evidence>
<evidence type="ECO:0000259" key="6">
    <source>
        <dbReference type="PROSITE" id="PS51198"/>
    </source>
</evidence>
<dbReference type="InterPro" id="IPR027417">
    <property type="entry name" value="P-loop_NTPase"/>
</dbReference>
<dbReference type="GO" id="GO:0000725">
    <property type="term" value="P:recombinational repair"/>
    <property type="evidence" value="ECO:0007669"/>
    <property type="project" value="TreeGrafter"/>
</dbReference>
<dbReference type="GO" id="GO:0005524">
    <property type="term" value="F:ATP binding"/>
    <property type="evidence" value="ECO:0007669"/>
    <property type="project" value="UniProtKB-UniRule"/>
</dbReference>
<evidence type="ECO:0000256" key="2">
    <source>
        <dbReference type="ARBA" id="ARBA00022801"/>
    </source>
</evidence>
<dbReference type="GO" id="GO:0016787">
    <property type="term" value="F:hydrolase activity"/>
    <property type="evidence" value="ECO:0007669"/>
    <property type="project" value="UniProtKB-UniRule"/>
</dbReference>
<dbReference type="Gene3D" id="3.40.50.300">
    <property type="entry name" value="P-loop containing nucleotide triphosphate hydrolases"/>
    <property type="match status" value="3"/>
</dbReference>
<sequence>MPVQPSPSLPATTRPHHGRDLAAHAIAEEQQHLDAALARRADLLAELDAQLTAPADGAAYRDAVSDPAGAESVVERARRAGLRRRRTELERAESGLVFGRVDTVDGATRHVGRVGITAPEDDADPLVLDWRADGARAFYTATAREPQGLARRRHVRTAGDRVTGVDDEPLDGSATGAEEEGGLVGEGALLAALSERRTGRMGTAVATLQTEQDAIVRAPADQVLVVQGGPGTGKTVVALHRVAYLLFTHPHLAERGVLLLGPSSRFLEYVAQVLPALGETAVVSATCDTLVPGVAPEREEGRDVAEIKGRALWQDVVARYADSLVPDARALTVRLDGEPLTLDPARVAQVLRASRAGGRSVLAARGRAVDLLLDALVDEAAERHTELLERVEEGFEDVLGKLDAGLAARDDRAPTTGARGGDVDGELTEEDLDRLREDLARDAGFAAAVDAWWPVTDVRTALADLLGDAALLARHAPDLTAAEVRRVTSGPPALAPSDVPLLDALADALGAPDAPGEQGEFLAQRAAARRDWVYGHVVVDEAQELSPMQWLMVLRRCPTRSVTAVGDVDQTEAPHRHTDWADAVGPVLGERWQRADLTICYRTPREVMALVGPVLRAAGSRNDPPRAVRDAGVEPRDVVVPGGAPGRLGETVAAEVARLAARYDGGTVGVVAPLARLATLRAAVQGGPVLGTSEAKGLEWDAVVVVDPDGVAAEPRGWNGLYVAMTRCTQELVRVAVGESARSA</sequence>
<protein>
    <submittedName>
        <fullName evidence="7">DNA helicase IV</fullName>
    </submittedName>
</protein>
<dbReference type="RefSeq" id="WP_244550420.1">
    <property type="nucleotide sequence ID" value="NZ_FTMI01000003.1"/>
</dbReference>
<keyword evidence="2 5" id="KW-0378">Hydrolase</keyword>
<feature type="binding site" evidence="5">
    <location>
        <begin position="228"/>
        <end position="235"/>
    </location>
    <ligand>
        <name>ATP</name>
        <dbReference type="ChEBI" id="CHEBI:30616"/>
    </ligand>
</feature>
<dbReference type="SUPFAM" id="SSF52540">
    <property type="entry name" value="P-loop containing nucleoside triphosphate hydrolases"/>
    <property type="match status" value="1"/>
</dbReference>
<evidence type="ECO:0000313" key="8">
    <source>
        <dbReference type="Proteomes" id="UP000186235"/>
    </source>
</evidence>
<organism evidence="7 8">
    <name type="scientific">Cellulosimicrobium aquatile</name>
    <dbReference type="NCBI Taxonomy" id="1612203"/>
    <lineage>
        <taxon>Bacteria</taxon>
        <taxon>Bacillati</taxon>
        <taxon>Actinomycetota</taxon>
        <taxon>Actinomycetes</taxon>
        <taxon>Micrococcales</taxon>
        <taxon>Promicromonosporaceae</taxon>
        <taxon>Cellulosimicrobium</taxon>
    </lineage>
</organism>
<dbReference type="GO" id="GO:0003677">
    <property type="term" value="F:DNA binding"/>
    <property type="evidence" value="ECO:0007669"/>
    <property type="project" value="InterPro"/>
</dbReference>
<evidence type="ECO:0000256" key="3">
    <source>
        <dbReference type="ARBA" id="ARBA00022806"/>
    </source>
</evidence>
<name>A0A1N6R8P3_9MICO</name>
<dbReference type="AlphaFoldDB" id="A0A1N6R8P3"/>
<dbReference type="InterPro" id="IPR014016">
    <property type="entry name" value="UvrD-like_ATP-bd"/>
</dbReference>